<accession>A0A6J4LV82</accession>
<feature type="compositionally biased region" description="Basic residues" evidence="1">
    <location>
        <begin position="1"/>
        <end position="12"/>
    </location>
</feature>
<proteinExistence type="predicted"/>
<reference evidence="2" key="1">
    <citation type="submission" date="2020-02" db="EMBL/GenBank/DDBJ databases">
        <authorList>
            <person name="Meier V. D."/>
        </authorList>
    </citation>
    <scope>NUCLEOTIDE SEQUENCE</scope>
    <source>
        <strain evidence="2">AVDCRST_MAG11</strain>
    </source>
</reference>
<gene>
    <name evidence="2" type="ORF">AVDCRST_MAG11-3011</name>
</gene>
<feature type="non-terminal residue" evidence="2">
    <location>
        <position position="99"/>
    </location>
</feature>
<name>A0A6J4LV82_9BACT</name>
<feature type="non-terminal residue" evidence="2">
    <location>
        <position position="1"/>
    </location>
</feature>
<organism evidence="2">
    <name type="scientific">uncultured Gemmatimonadaceae bacterium</name>
    <dbReference type="NCBI Taxonomy" id="246130"/>
    <lineage>
        <taxon>Bacteria</taxon>
        <taxon>Pseudomonadati</taxon>
        <taxon>Gemmatimonadota</taxon>
        <taxon>Gemmatimonadia</taxon>
        <taxon>Gemmatimonadales</taxon>
        <taxon>Gemmatimonadaceae</taxon>
        <taxon>environmental samples</taxon>
    </lineage>
</organism>
<sequence length="99" mass="10446">AQRTTVGHRHPARAREPAGVGAAGGRAHEELHVPHVRRGGGVRDAGRGRGGGRRALPRPRRAADPRGGRPHHRGGGREDHGERRGPRAQGGAGGRRARL</sequence>
<protein>
    <submittedName>
        <fullName evidence="2">Uncharacterized protein</fullName>
    </submittedName>
</protein>
<evidence type="ECO:0000256" key="1">
    <source>
        <dbReference type="SAM" id="MobiDB-lite"/>
    </source>
</evidence>
<feature type="compositionally biased region" description="Basic residues" evidence="1">
    <location>
        <begin position="50"/>
        <end position="60"/>
    </location>
</feature>
<dbReference type="EMBL" id="CADCTU010000655">
    <property type="protein sequence ID" value="CAA9341742.1"/>
    <property type="molecule type" value="Genomic_DNA"/>
</dbReference>
<dbReference type="AlphaFoldDB" id="A0A6J4LV82"/>
<feature type="region of interest" description="Disordered" evidence="1">
    <location>
        <begin position="1"/>
        <end position="99"/>
    </location>
</feature>
<feature type="compositionally biased region" description="Basic and acidic residues" evidence="1">
    <location>
        <begin position="75"/>
        <end position="85"/>
    </location>
</feature>
<evidence type="ECO:0000313" key="2">
    <source>
        <dbReference type="EMBL" id="CAA9341742.1"/>
    </source>
</evidence>
<feature type="compositionally biased region" description="Gly residues" evidence="1">
    <location>
        <begin position="88"/>
        <end position="99"/>
    </location>
</feature>